<dbReference type="PANTHER" id="PTHR45632:SF5">
    <property type="entry name" value="KELCH-LIKE PROTEIN 22"/>
    <property type="match status" value="1"/>
</dbReference>
<evidence type="ECO:0000256" key="1">
    <source>
        <dbReference type="ARBA" id="ARBA00022441"/>
    </source>
</evidence>
<proteinExistence type="predicted"/>
<dbReference type="Pfam" id="PF01344">
    <property type="entry name" value="Kelch_1"/>
    <property type="match status" value="4"/>
</dbReference>
<evidence type="ECO:0000313" key="5">
    <source>
        <dbReference type="EnsemblMetazoa" id="CapteP146234"/>
    </source>
</evidence>
<dbReference type="Gene3D" id="2.120.10.80">
    <property type="entry name" value="Kelch-type beta propeller"/>
    <property type="match status" value="2"/>
</dbReference>
<dbReference type="EMBL" id="AMQN01005175">
    <property type="status" value="NOT_ANNOTATED_CDS"/>
    <property type="molecule type" value="Genomic_DNA"/>
</dbReference>
<evidence type="ECO:0000313" key="4">
    <source>
        <dbReference type="EMBL" id="ELU13274.1"/>
    </source>
</evidence>
<sequence length="555" mass="62578">MVQSPTFGVETLAKLNEFRNGRSFTDAVLCVGHEEFPCHRNVLAVSSPYFNAMFSSDLKESREAKICLNEVSPWTLRRLIDYAYTGKIEITVDNAQDLLAASSLFQYPVIVDGCCEFLMKHLHPSNCLGIEDFAHLHSCSKLEADAHRFALDNFSVVVEFEEFLEMPLARLCSYLASDLIDVRSEEAVFEAGVRWLQYDIDKRRDSTLSVLEHVRLETMDMIFLEEVISRHSLIRCSEKCLALVKQAQHRGQCRPSRVQQPRPSTVAKEVLVVLGGINNMNYIMQSVEMYDPFKDKWTPLPDMPTPASWCSASAIGNAIYVTGGIVDGHIVSAVWKFESIKRVWSEVAPMLSPRARHTSTVLDGDLYVIGGVVMNGAKISAMETIERYHLLSDQWLLVGQAPFPRVQSTMVPYQQTLVEVGGTQNGAQVQTMESYICKNGQVLYSGEQFILPECIQFSQILLIHETFYILWEDTKKMISLSPKKRSFRRLPDMLHTHIKGGAAILENRIFVAGGLIDSKPSRVVECYDIATETWTPVKSMRQARACHATVSIQMS</sequence>
<reference evidence="6" key="1">
    <citation type="submission" date="2012-12" db="EMBL/GenBank/DDBJ databases">
        <authorList>
            <person name="Hellsten U."/>
            <person name="Grimwood J."/>
            <person name="Chapman J.A."/>
            <person name="Shapiro H."/>
            <person name="Aerts A."/>
            <person name="Otillar R.P."/>
            <person name="Terry A.Y."/>
            <person name="Boore J.L."/>
            <person name="Simakov O."/>
            <person name="Marletaz F."/>
            <person name="Cho S.-J."/>
            <person name="Edsinger-Gonzales E."/>
            <person name="Havlak P."/>
            <person name="Kuo D.-H."/>
            <person name="Larsson T."/>
            <person name="Lv J."/>
            <person name="Arendt D."/>
            <person name="Savage R."/>
            <person name="Osoegawa K."/>
            <person name="de Jong P."/>
            <person name="Lindberg D.R."/>
            <person name="Seaver E.C."/>
            <person name="Weisblat D.A."/>
            <person name="Putnam N.H."/>
            <person name="Grigoriev I.V."/>
            <person name="Rokhsar D.S."/>
        </authorList>
    </citation>
    <scope>NUCLEOTIDE SEQUENCE</scope>
    <source>
        <strain evidence="6">I ESC-2004</strain>
    </source>
</reference>
<evidence type="ECO:0000313" key="6">
    <source>
        <dbReference type="Proteomes" id="UP000014760"/>
    </source>
</evidence>
<dbReference type="OrthoDB" id="6418787at2759"/>
<dbReference type="PANTHER" id="PTHR45632">
    <property type="entry name" value="LD33804P"/>
    <property type="match status" value="1"/>
</dbReference>
<dbReference type="STRING" id="283909.R7V3Z9"/>
<protein>
    <recommendedName>
        <fullName evidence="3">BTB domain-containing protein</fullName>
    </recommendedName>
</protein>
<dbReference type="InterPro" id="IPR011333">
    <property type="entry name" value="SKP1/BTB/POZ_sf"/>
</dbReference>
<dbReference type="OMA" id="QEEFPCH"/>
<name>R7V3Z9_CAPTE</name>
<keyword evidence="1" id="KW-0880">Kelch repeat</keyword>
<evidence type="ECO:0000256" key="2">
    <source>
        <dbReference type="ARBA" id="ARBA00022737"/>
    </source>
</evidence>
<keyword evidence="2" id="KW-0677">Repeat</keyword>
<dbReference type="PROSITE" id="PS50097">
    <property type="entry name" value="BTB"/>
    <property type="match status" value="1"/>
</dbReference>
<reference evidence="4 6" key="2">
    <citation type="journal article" date="2013" name="Nature">
        <title>Insights into bilaterian evolution from three spiralian genomes.</title>
        <authorList>
            <person name="Simakov O."/>
            <person name="Marletaz F."/>
            <person name="Cho S.J."/>
            <person name="Edsinger-Gonzales E."/>
            <person name="Havlak P."/>
            <person name="Hellsten U."/>
            <person name="Kuo D.H."/>
            <person name="Larsson T."/>
            <person name="Lv J."/>
            <person name="Arendt D."/>
            <person name="Savage R."/>
            <person name="Osoegawa K."/>
            <person name="de Jong P."/>
            <person name="Grimwood J."/>
            <person name="Chapman J.A."/>
            <person name="Shapiro H."/>
            <person name="Aerts A."/>
            <person name="Otillar R.P."/>
            <person name="Terry A.Y."/>
            <person name="Boore J.L."/>
            <person name="Grigoriev I.V."/>
            <person name="Lindberg D.R."/>
            <person name="Seaver E.C."/>
            <person name="Weisblat D.A."/>
            <person name="Putnam N.H."/>
            <person name="Rokhsar D.S."/>
        </authorList>
    </citation>
    <scope>NUCLEOTIDE SEQUENCE</scope>
    <source>
        <strain evidence="4 6">I ESC-2004</strain>
    </source>
</reference>
<dbReference type="InterPro" id="IPR000210">
    <property type="entry name" value="BTB/POZ_dom"/>
</dbReference>
<dbReference type="Pfam" id="PF00651">
    <property type="entry name" value="BTB"/>
    <property type="match status" value="1"/>
</dbReference>
<dbReference type="InterPro" id="IPR011705">
    <property type="entry name" value="BACK"/>
</dbReference>
<dbReference type="Proteomes" id="UP000014760">
    <property type="component" value="Unassembled WGS sequence"/>
</dbReference>
<dbReference type="SMART" id="SM00875">
    <property type="entry name" value="BACK"/>
    <property type="match status" value="1"/>
</dbReference>
<dbReference type="Gene3D" id="1.25.40.420">
    <property type="match status" value="1"/>
</dbReference>
<dbReference type="AlphaFoldDB" id="R7V3Z9"/>
<evidence type="ECO:0000259" key="3">
    <source>
        <dbReference type="PROSITE" id="PS50097"/>
    </source>
</evidence>
<accession>R7V3Z9</accession>
<dbReference type="Gene3D" id="3.30.710.10">
    <property type="entry name" value="Potassium Channel Kv1.1, Chain A"/>
    <property type="match status" value="1"/>
</dbReference>
<dbReference type="SMART" id="SM00225">
    <property type="entry name" value="BTB"/>
    <property type="match status" value="1"/>
</dbReference>
<dbReference type="EnsemblMetazoa" id="CapteT146234">
    <property type="protein sequence ID" value="CapteP146234"/>
    <property type="gene ID" value="CapteG146234"/>
</dbReference>
<keyword evidence="6" id="KW-1185">Reference proteome</keyword>
<dbReference type="SMART" id="SM00612">
    <property type="entry name" value="Kelch"/>
    <property type="match status" value="4"/>
</dbReference>
<dbReference type="GO" id="GO:0005737">
    <property type="term" value="C:cytoplasm"/>
    <property type="evidence" value="ECO:0007669"/>
    <property type="project" value="UniProtKB-ARBA"/>
</dbReference>
<dbReference type="FunFam" id="1.25.40.420:FF:000001">
    <property type="entry name" value="Kelch-like family member 12"/>
    <property type="match status" value="1"/>
</dbReference>
<dbReference type="SUPFAM" id="SSF117281">
    <property type="entry name" value="Kelch motif"/>
    <property type="match status" value="2"/>
</dbReference>
<gene>
    <name evidence="4" type="ORF">CAPTEDRAFT_146234</name>
</gene>
<organism evidence="4">
    <name type="scientific">Capitella teleta</name>
    <name type="common">Polychaete worm</name>
    <dbReference type="NCBI Taxonomy" id="283909"/>
    <lineage>
        <taxon>Eukaryota</taxon>
        <taxon>Metazoa</taxon>
        <taxon>Spiralia</taxon>
        <taxon>Lophotrochozoa</taxon>
        <taxon>Annelida</taxon>
        <taxon>Polychaeta</taxon>
        <taxon>Sedentaria</taxon>
        <taxon>Scolecida</taxon>
        <taxon>Capitellidae</taxon>
        <taxon>Capitella</taxon>
    </lineage>
</organism>
<feature type="domain" description="BTB" evidence="3">
    <location>
        <begin position="25"/>
        <end position="92"/>
    </location>
</feature>
<dbReference type="EMBL" id="KB295343">
    <property type="protein sequence ID" value="ELU13274.1"/>
    <property type="molecule type" value="Genomic_DNA"/>
</dbReference>
<dbReference type="InterPro" id="IPR015915">
    <property type="entry name" value="Kelch-typ_b-propeller"/>
</dbReference>
<dbReference type="HOGENOM" id="CLU_004253_14_6_1"/>
<reference evidence="5" key="3">
    <citation type="submission" date="2015-06" db="UniProtKB">
        <authorList>
            <consortium name="EnsemblMetazoa"/>
        </authorList>
    </citation>
    <scope>IDENTIFICATION</scope>
</reference>
<dbReference type="InterPro" id="IPR006652">
    <property type="entry name" value="Kelch_1"/>
</dbReference>
<dbReference type="Pfam" id="PF07707">
    <property type="entry name" value="BACK"/>
    <property type="match status" value="1"/>
</dbReference>
<dbReference type="SUPFAM" id="SSF54695">
    <property type="entry name" value="POZ domain"/>
    <property type="match status" value="1"/>
</dbReference>